<keyword evidence="4 6" id="KW-1133">Transmembrane helix</keyword>
<feature type="transmembrane region" description="Helical" evidence="6">
    <location>
        <begin position="72"/>
        <end position="95"/>
    </location>
</feature>
<dbReference type="PANTHER" id="PTHR30086">
    <property type="entry name" value="ARGININE EXPORTER PROTEIN ARGO"/>
    <property type="match status" value="1"/>
</dbReference>
<feature type="transmembrane region" description="Helical" evidence="6">
    <location>
        <begin position="189"/>
        <end position="209"/>
    </location>
</feature>
<dbReference type="InterPro" id="IPR001123">
    <property type="entry name" value="LeuE-type"/>
</dbReference>
<evidence type="ECO:0000313" key="7">
    <source>
        <dbReference type="EMBL" id="MRS99668.1"/>
    </source>
</evidence>
<dbReference type="EMBL" id="WJYN01000004">
    <property type="protein sequence ID" value="MRS99668.1"/>
    <property type="molecule type" value="Genomic_DNA"/>
</dbReference>
<comment type="caution">
    <text evidence="7">The sequence shown here is derived from an EMBL/GenBank/DDBJ whole genome shotgun (WGS) entry which is preliminary data.</text>
</comment>
<accession>A0A7X2HNB2</accession>
<organism evidence="7 8">
    <name type="scientific">Ralstonia pickettii</name>
    <name type="common">Burkholderia pickettii</name>
    <dbReference type="NCBI Taxonomy" id="329"/>
    <lineage>
        <taxon>Bacteria</taxon>
        <taxon>Pseudomonadati</taxon>
        <taxon>Pseudomonadota</taxon>
        <taxon>Betaproteobacteria</taxon>
        <taxon>Burkholderiales</taxon>
        <taxon>Burkholderiaceae</taxon>
        <taxon>Ralstonia</taxon>
    </lineage>
</organism>
<dbReference type="PANTHER" id="PTHR30086:SF20">
    <property type="entry name" value="ARGININE EXPORTER PROTEIN ARGO-RELATED"/>
    <property type="match status" value="1"/>
</dbReference>
<keyword evidence="3 6" id="KW-0812">Transmembrane</keyword>
<feature type="transmembrane region" description="Helical" evidence="6">
    <location>
        <begin position="115"/>
        <end position="141"/>
    </location>
</feature>
<evidence type="ECO:0000256" key="3">
    <source>
        <dbReference type="ARBA" id="ARBA00022692"/>
    </source>
</evidence>
<evidence type="ECO:0000256" key="2">
    <source>
        <dbReference type="ARBA" id="ARBA00022475"/>
    </source>
</evidence>
<evidence type="ECO:0000256" key="5">
    <source>
        <dbReference type="ARBA" id="ARBA00023136"/>
    </source>
</evidence>
<comment type="subcellular location">
    <subcellularLocation>
        <location evidence="1">Cell membrane</location>
        <topology evidence="1">Multi-pass membrane protein</topology>
    </subcellularLocation>
</comment>
<feature type="transmembrane region" description="Helical" evidence="6">
    <location>
        <begin position="12"/>
        <end position="35"/>
    </location>
</feature>
<reference evidence="7 8" key="1">
    <citation type="submission" date="2019-11" db="EMBL/GenBank/DDBJ databases">
        <title>Phenotypic characterization of an OXA-22 and OXA-60 co-producing Ralstonia pickettii clinical strain.</title>
        <authorList>
            <person name="He F."/>
        </authorList>
    </citation>
    <scope>NUCLEOTIDE SEQUENCE [LARGE SCALE GENOMIC DNA]</scope>
    <source>
        <strain evidence="7 8">PSLESD1</strain>
    </source>
</reference>
<keyword evidence="2" id="KW-1003">Cell membrane</keyword>
<feature type="transmembrane region" description="Helical" evidence="6">
    <location>
        <begin position="47"/>
        <end position="66"/>
    </location>
</feature>
<dbReference type="Proteomes" id="UP000441032">
    <property type="component" value="Unassembled WGS sequence"/>
</dbReference>
<dbReference type="GO" id="GO:0015171">
    <property type="term" value="F:amino acid transmembrane transporter activity"/>
    <property type="evidence" value="ECO:0007669"/>
    <property type="project" value="TreeGrafter"/>
</dbReference>
<dbReference type="GO" id="GO:0005886">
    <property type="term" value="C:plasma membrane"/>
    <property type="evidence" value="ECO:0007669"/>
    <property type="project" value="UniProtKB-SubCell"/>
</dbReference>
<name>A0A7X2HNB2_RALPI</name>
<keyword evidence="5 6" id="KW-0472">Membrane</keyword>
<evidence type="ECO:0000256" key="1">
    <source>
        <dbReference type="ARBA" id="ARBA00004651"/>
    </source>
</evidence>
<dbReference type="Pfam" id="PF01810">
    <property type="entry name" value="LysE"/>
    <property type="match status" value="1"/>
</dbReference>
<evidence type="ECO:0000313" key="8">
    <source>
        <dbReference type="Proteomes" id="UP000441032"/>
    </source>
</evidence>
<evidence type="ECO:0000256" key="4">
    <source>
        <dbReference type="ARBA" id="ARBA00022989"/>
    </source>
</evidence>
<gene>
    <name evidence="7" type="ORF">GJQ57_13530</name>
</gene>
<evidence type="ECO:0000256" key="6">
    <source>
        <dbReference type="SAM" id="Phobius"/>
    </source>
</evidence>
<feature type="transmembrane region" description="Helical" evidence="6">
    <location>
        <begin position="153"/>
        <end position="177"/>
    </location>
</feature>
<sequence length="210" mass="21874">MDTVLSSPVPVLFGQSLLIGLSIAAPVGQIGLLAIQRTLDHGRPAGLATGLGAAFADAVYGAIGAFGVSGLIAWLLSLRLWLGVFGGGFLLWLAWRIATKPAVRSLDAHPPTGTLLCCVAGTFVLTLSNPTTILSFMAVFGALAGRSSSASPWVMVVGVLVGSALWWLILSIGVGWLRDSFDEGWQRTVNLCSAALLAGLGLWQLVHLII</sequence>
<proteinExistence type="predicted"/>
<dbReference type="RefSeq" id="WP_154207149.1">
    <property type="nucleotide sequence ID" value="NZ_WJYN01000004.1"/>
</dbReference>
<dbReference type="AlphaFoldDB" id="A0A7X2HNB2"/>
<protein>
    <submittedName>
        <fullName evidence="7">Lysine transporter LysE</fullName>
    </submittedName>
</protein>